<dbReference type="Proteomes" id="UP000000311">
    <property type="component" value="Unassembled WGS sequence"/>
</dbReference>
<proteinExistence type="predicted"/>
<reference evidence="1 2" key="1">
    <citation type="journal article" date="2010" name="Science">
        <title>Genomic comparison of the ants Camponotus floridanus and Harpegnathos saltator.</title>
        <authorList>
            <person name="Bonasio R."/>
            <person name="Zhang G."/>
            <person name="Ye C."/>
            <person name="Mutti N.S."/>
            <person name="Fang X."/>
            <person name="Qin N."/>
            <person name="Donahue G."/>
            <person name="Yang P."/>
            <person name="Li Q."/>
            <person name="Li C."/>
            <person name="Zhang P."/>
            <person name="Huang Z."/>
            <person name="Berger S.L."/>
            <person name="Reinberg D."/>
            <person name="Wang J."/>
            <person name="Liebig J."/>
        </authorList>
    </citation>
    <scope>NUCLEOTIDE SEQUENCE [LARGE SCALE GENOMIC DNA]</scope>
    <source>
        <strain evidence="2">C129</strain>
    </source>
</reference>
<evidence type="ECO:0000313" key="1">
    <source>
        <dbReference type="EMBL" id="EFN66850.1"/>
    </source>
</evidence>
<sequence length="93" mass="10150">MLGTTCDSHRSLLEDRNAGCAVSTKRRALKDRDNRAVKAMLVSCSMDAMPIDEGTLKRSLADQSTGRGICVHRMLASDWSSVKNGTDEHNAVE</sequence>
<protein>
    <submittedName>
        <fullName evidence="1">Uncharacterized protein</fullName>
    </submittedName>
</protein>
<evidence type="ECO:0000313" key="2">
    <source>
        <dbReference type="Proteomes" id="UP000000311"/>
    </source>
</evidence>
<organism evidence="2">
    <name type="scientific">Camponotus floridanus</name>
    <name type="common">Florida carpenter ant</name>
    <dbReference type="NCBI Taxonomy" id="104421"/>
    <lineage>
        <taxon>Eukaryota</taxon>
        <taxon>Metazoa</taxon>
        <taxon>Ecdysozoa</taxon>
        <taxon>Arthropoda</taxon>
        <taxon>Hexapoda</taxon>
        <taxon>Insecta</taxon>
        <taxon>Pterygota</taxon>
        <taxon>Neoptera</taxon>
        <taxon>Endopterygota</taxon>
        <taxon>Hymenoptera</taxon>
        <taxon>Apocrita</taxon>
        <taxon>Aculeata</taxon>
        <taxon>Formicoidea</taxon>
        <taxon>Formicidae</taxon>
        <taxon>Formicinae</taxon>
        <taxon>Camponotus</taxon>
    </lineage>
</organism>
<dbReference type="AlphaFoldDB" id="E2AI86"/>
<accession>E2AI86</accession>
<dbReference type="InParanoid" id="E2AI86"/>
<gene>
    <name evidence="1" type="ORF">EAG_15399</name>
</gene>
<keyword evidence="2" id="KW-1185">Reference proteome</keyword>
<dbReference type="EMBL" id="GL439671">
    <property type="protein sequence ID" value="EFN66850.1"/>
    <property type="molecule type" value="Genomic_DNA"/>
</dbReference>
<name>E2AI86_CAMFO</name>